<dbReference type="Proteomes" id="UP001054837">
    <property type="component" value="Unassembled WGS sequence"/>
</dbReference>
<organism evidence="1 2">
    <name type="scientific">Caerostris darwini</name>
    <dbReference type="NCBI Taxonomy" id="1538125"/>
    <lineage>
        <taxon>Eukaryota</taxon>
        <taxon>Metazoa</taxon>
        <taxon>Ecdysozoa</taxon>
        <taxon>Arthropoda</taxon>
        <taxon>Chelicerata</taxon>
        <taxon>Arachnida</taxon>
        <taxon>Araneae</taxon>
        <taxon>Araneomorphae</taxon>
        <taxon>Entelegynae</taxon>
        <taxon>Araneoidea</taxon>
        <taxon>Araneidae</taxon>
        <taxon>Caerostris</taxon>
    </lineage>
</organism>
<comment type="caution">
    <text evidence="1">The sequence shown here is derived from an EMBL/GenBank/DDBJ whole genome shotgun (WGS) entry which is preliminary data.</text>
</comment>
<protein>
    <submittedName>
        <fullName evidence="1">Uncharacterized protein</fullName>
    </submittedName>
</protein>
<accession>A0AAV4W4S0</accession>
<evidence type="ECO:0000313" key="2">
    <source>
        <dbReference type="Proteomes" id="UP001054837"/>
    </source>
</evidence>
<dbReference type="AlphaFoldDB" id="A0AAV4W4S0"/>
<reference evidence="1 2" key="1">
    <citation type="submission" date="2021-06" db="EMBL/GenBank/DDBJ databases">
        <title>Caerostris darwini draft genome.</title>
        <authorList>
            <person name="Kono N."/>
            <person name="Arakawa K."/>
        </authorList>
    </citation>
    <scope>NUCLEOTIDE SEQUENCE [LARGE SCALE GENOMIC DNA]</scope>
</reference>
<sequence length="70" mass="7874">MIPDRKCPIRHAEVISNRERNPDIVLVMTVVSRSGARIVPGTWGQRVDEIKSCDDPHLLNGPFTYRSSDA</sequence>
<evidence type="ECO:0000313" key="1">
    <source>
        <dbReference type="EMBL" id="GIY77501.1"/>
    </source>
</evidence>
<dbReference type="EMBL" id="BPLQ01014134">
    <property type="protein sequence ID" value="GIY77501.1"/>
    <property type="molecule type" value="Genomic_DNA"/>
</dbReference>
<proteinExistence type="predicted"/>
<name>A0AAV4W4S0_9ARAC</name>
<gene>
    <name evidence="1" type="ORF">CDAR_571751</name>
</gene>
<keyword evidence="2" id="KW-1185">Reference proteome</keyword>